<feature type="transmembrane region" description="Helical" evidence="1">
    <location>
        <begin position="42"/>
        <end position="60"/>
    </location>
</feature>
<dbReference type="Pfam" id="PF19728">
    <property type="entry name" value="DUF6220"/>
    <property type="match status" value="1"/>
</dbReference>
<comment type="caution">
    <text evidence="2">The sequence shown here is derived from an EMBL/GenBank/DDBJ whole genome shotgun (WGS) entry which is preliminary data.</text>
</comment>
<evidence type="ECO:0000256" key="1">
    <source>
        <dbReference type="SAM" id="Phobius"/>
    </source>
</evidence>
<reference evidence="2 3" key="1">
    <citation type="submission" date="2021-01" db="EMBL/GenBank/DDBJ databases">
        <title>Whole genome shotgun sequence of Verrucosispora andamanensis NBRC 109075.</title>
        <authorList>
            <person name="Komaki H."/>
            <person name="Tamura T."/>
        </authorList>
    </citation>
    <scope>NUCLEOTIDE SEQUENCE [LARGE SCALE GENOMIC DNA]</scope>
    <source>
        <strain evidence="2 3">NBRC 109075</strain>
    </source>
</reference>
<accession>A0ABQ4HXC5</accession>
<evidence type="ECO:0000313" key="3">
    <source>
        <dbReference type="Proteomes" id="UP000647017"/>
    </source>
</evidence>
<dbReference type="Proteomes" id="UP000647017">
    <property type="component" value="Unassembled WGS sequence"/>
</dbReference>
<proteinExistence type="predicted"/>
<protein>
    <submittedName>
        <fullName evidence="2">Uncharacterized protein</fullName>
    </submittedName>
</protein>
<keyword evidence="1" id="KW-0812">Transmembrane</keyword>
<keyword evidence="1" id="KW-0472">Membrane</keyword>
<dbReference type="RefSeq" id="WP_204008345.1">
    <property type="nucleotide sequence ID" value="NZ_BOOZ01000019.1"/>
</dbReference>
<feature type="transmembrane region" description="Helical" evidence="1">
    <location>
        <begin position="67"/>
        <end position="84"/>
    </location>
</feature>
<feature type="transmembrane region" description="Helical" evidence="1">
    <location>
        <begin position="96"/>
        <end position="118"/>
    </location>
</feature>
<organism evidence="2 3">
    <name type="scientific">Micromonospora andamanensis</name>
    <dbReference type="NCBI Taxonomy" id="1287068"/>
    <lineage>
        <taxon>Bacteria</taxon>
        <taxon>Bacillati</taxon>
        <taxon>Actinomycetota</taxon>
        <taxon>Actinomycetes</taxon>
        <taxon>Micromonosporales</taxon>
        <taxon>Micromonosporaceae</taxon>
        <taxon>Micromonospora</taxon>
    </lineage>
</organism>
<gene>
    <name evidence="2" type="ORF">Van01_35110</name>
</gene>
<dbReference type="InterPro" id="IPR046192">
    <property type="entry name" value="DUF6220"/>
</dbReference>
<sequence>MRRVFAGLAILLLLIVLAEFYFSAAGAASSAPRAEAYRPHHALGYVIFFVPVVMIVVAVLARMPLRFVGLPALIAGLTAVQVLITEVTKGLGDTFGSVIFGLHAVNGVVILAVAAVIVGSARTVAVSPAAADIAQPANRG</sequence>
<keyword evidence="1" id="KW-1133">Transmembrane helix</keyword>
<keyword evidence="3" id="KW-1185">Reference proteome</keyword>
<dbReference type="EMBL" id="BOOZ01000019">
    <property type="protein sequence ID" value="GIJ10297.1"/>
    <property type="molecule type" value="Genomic_DNA"/>
</dbReference>
<name>A0ABQ4HXC5_9ACTN</name>
<evidence type="ECO:0000313" key="2">
    <source>
        <dbReference type="EMBL" id="GIJ10297.1"/>
    </source>
</evidence>